<evidence type="ECO:0000313" key="2">
    <source>
        <dbReference type="Proteomes" id="UP000221250"/>
    </source>
</evidence>
<organism evidence="1 2">
    <name type="scientific">Erwinia phage vB_EamM_Yoloswag</name>
    <dbReference type="NCBI Taxonomy" id="1958956"/>
    <lineage>
        <taxon>Viruses</taxon>
        <taxon>Duplodnaviria</taxon>
        <taxon>Heunggongvirae</taxon>
        <taxon>Uroviricota</taxon>
        <taxon>Caudoviricetes</taxon>
        <taxon>Yoloswagvirus</taxon>
        <taxon>Yoloswagvirus yoloswag</taxon>
    </lineage>
</organism>
<gene>
    <name evidence="1" type="ORF">YOLOSWAG_74</name>
</gene>
<dbReference type="Proteomes" id="UP000221250">
    <property type="component" value="Segment"/>
</dbReference>
<name>A0A1S6L2Z8_9CAUD</name>
<proteinExistence type="predicted"/>
<keyword evidence="2" id="KW-1185">Reference proteome</keyword>
<dbReference type="EMBL" id="KY448244">
    <property type="protein sequence ID" value="AQT28557.1"/>
    <property type="molecule type" value="Genomic_DNA"/>
</dbReference>
<evidence type="ECO:0000313" key="1">
    <source>
        <dbReference type="EMBL" id="AQT28557.1"/>
    </source>
</evidence>
<reference evidence="1 2" key="1">
    <citation type="submission" date="2017-01" db="EMBL/GenBank/DDBJ databases">
        <authorList>
            <person name="Mah S.A."/>
            <person name="Swanson W.J."/>
            <person name="Moy G.W."/>
            <person name="Vacquier V.D."/>
        </authorList>
    </citation>
    <scope>NUCLEOTIDE SEQUENCE [LARGE SCALE GENOMIC DNA]</scope>
</reference>
<protein>
    <submittedName>
        <fullName evidence="1">Uncharacterized protein</fullName>
    </submittedName>
</protein>
<sequence>MFISKALQNIRQRPSGNYSSLAADYFWSPVFIADQAMPLQAPVGLERACGVAFSSGSALTDTDWMAIQASVMSLAAIRTWTIANRSDVTWSTTFASTGPARLLFQEGQRTVDFVDNTLGYFTYASAFTRMYIMITNATSISTSTGISSMIELTPADLKAMGADITIDANGVGTLNSPLTLNSIVIK</sequence>
<accession>A0A1S6L2Z8</accession>